<evidence type="ECO:0000256" key="6">
    <source>
        <dbReference type="ARBA" id="ARBA00023316"/>
    </source>
</evidence>
<dbReference type="PANTHER" id="PTHR41533">
    <property type="entry name" value="L,D-TRANSPEPTIDASE HI_1667-RELATED"/>
    <property type="match status" value="1"/>
</dbReference>
<evidence type="ECO:0000256" key="1">
    <source>
        <dbReference type="ARBA" id="ARBA00004752"/>
    </source>
</evidence>
<dbReference type="Gene3D" id="1.10.101.10">
    <property type="entry name" value="PGBD-like superfamily/PGBD"/>
    <property type="match status" value="1"/>
</dbReference>
<evidence type="ECO:0000256" key="5">
    <source>
        <dbReference type="ARBA" id="ARBA00022984"/>
    </source>
</evidence>
<gene>
    <name evidence="10" type="ORF">C7476_102274</name>
</gene>
<dbReference type="InterPro" id="IPR036366">
    <property type="entry name" value="PGBDSf"/>
</dbReference>
<feature type="signal peptide" evidence="8">
    <location>
        <begin position="1"/>
        <end position="42"/>
    </location>
</feature>
<dbReference type="AlphaFoldDB" id="A0A368Z760"/>
<dbReference type="InterPro" id="IPR038063">
    <property type="entry name" value="Transpep_catalytic_dom"/>
</dbReference>
<dbReference type="GO" id="GO:0009252">
    <property type="term" value="P:peptidoglycan biosynthetic process"/>
    <property type="evidence" value="ECO:0007669"/>
    <property type="project" value="UniProtKB-UniPathway"/>
</dbReference>
<keyword evidence="4 7" id="KW-0133">Cell shape</keyword>
<organism evidence="10 11">
    <name type="scientific">Phyllobacterium bourgognense</name>
    <dbReference type="NCBI Taxonomy" id="314236"/>
    <lineage>
        <taxon>Bacteria</taxon>
        <taxon>Pseudomonadati</taxon>
        <taxon>Pseudomonadota</taxon>
        <taxon>Alphaproteobacteria</taxon>
        <taxon>Hyphomicrobiales</taxon>
        <taxon>Phyllobacteriaceae</taxon>
        <taxon>Phyllobacterium</taxon>
    </lineage>
</organism>
<evidence type="ECO:0000313" key="10">
    <source>
        <dbReference type="EMBL" id="RCW86294.1"/>
    </source>
</evidence>
<dbReference type="InterPro" id="IPR002477">
    <property type="entry name" value="Peptidoglycan-bd-like"/>
</dbReference>
<dbReference type="Proteomes" id="UP000253324">
    <property type="component" value="Unassembled WGS sequence"/>
</dbReference>
<dbReference type="InterPro" id="IPR036365">
    <property type="entry name" value="PGBD-like_sf"/>
</dbReference>
<feature type="active site" description="Nucleophile" evidence="7">
    <location>
        <position position="564"/>
    </location>
</feature>
<dbReference type="SUPFAM" id="SSF47090">
    <property type="entry name" value="PGBD-like"/>
    <property type="match status" value="1"/>
</dbReference>
<dbReference type="UniPathway" id="UPA00219"/>
<reference evidence="10 11" key="1">
    <citation type="submission" date="2018-07" db="EMBL/GenBank/DDBJ databases">
        <title>Genomic Encyclopedia of Type Strains, Phase III (KMG-III): the genomes of soil and plant-associated and newly described type strains.</title>
        <authorList>
            <person name="Whitman W."/>
        </authorList>
    </citation>
    <scope>NUCLEOTIDE SEQUENCE [LARGE SCALE GENOMIC DNA]</scope>
    <source>
        <strain evidence="10 11">31-25a</strain>
    </source>
</reference>
<keyword evidence="5 7" id="KW-0573">Peptidoglycan synthesis</keyword>
<dbReference type="PANTHER" id="PTHR41533:SF2">
    <property type="entry name" value="BLR7131 PROTEIN"/>
    <property type="match status" value="1"/>
</dbReference>
<dbReference type="PROSITE" id="PS52029">
    <property type="entry name" value="LD_TPASE"/>
    <property type="match status" value="1"/>
</dbReference>
<keyword evidence="11" id="KW-1185">Reference proteome</keyword>
<dbReference type="CDD" id="cd16913">
    <property type="entry name" value="YkuD_like"/>
    <property type="match status" value="1"/>
</dbReference>
<feature type="domain" description="L,D-TPase catalytic" evidence="9">
    <location>
        <begin position="413"/>
        <end position="585"/>
    </location>
</feature>
<sequence>MFIRGQHSSSWARIMNSRSKKNAIFLAAMLSATVVPMAPASAANNLMELLFGNRRAESRPVDQTHQVHPGRLQDASVRRPNAPIKRVVVTAPTNYDYKPEGLVQIDFSKVDTQITASADHGTDISPSMAMDEFGLKIDHLKAAHVLAEKEISDAIVSYYATKQRPIWTASYDVTRQAKAVVALFAKASDDGLDPQDYAVAVPSDDYDRANIPARLKELADFELSMSARALRYAMDQGEGRINPNRLSGFHDFATGRVKPREVIEQLASSNDPAATLVAFEPQNKWYAELKQNLHELGDTNEPTVSIAPATMIRPGDTSPELRNVVALIRAKAPQDYLATHKIVLAAHENSYVYDESLVEAIKDFQTTQGRKADGIIGSSTIKSLQTETTLSKRNRILYSMERLRWLPHDFGKRYVFINQPAYRAQYFDDNTEKLAMNIVVGSPTNQTYFFDDTIETVVFNPSWGVPRSIILNEMMPKILSNPSYLENSGYEVYDKSGRVVPSSSINWYQVASNGGGVGIRQKPSLDNALGELKILFPNSHDIYMHDTPAKSYFKRDMRALSHGCIRLERPRDMAAAVLGVPVEDLKQYFGKNERSVKVKDQLPVYVSYFTAWPDATTGEIKYYDDVYERDAYLEKAFVKTRAMRQATSVQTAKL</sequence>
<comment type="caution">
    <text evidence="10">The sequence shown here is derived from an EMBL/GenBank/DDBJ whole genome shotgun (WGS) entry which is preliminary data.</text>
</comment>
<dbReference type="GO" id="GO:0016740">
    <property type="term" value="F:transferase activity"/>
    <property type="evidence" value="ECO:0007669"/>
    <property type="project" value="UniProtKB-KW"/>
</dbReference>
<evidence type="ECO:0000256" key="4">
    <source>
        <dbReference type="ARBA" id="ARBA00022960"/>
    </source>
</evidence>
<dbReference type="InterPro" id="IPR045380">
    <property type="entry name" value="LD_TPept_scaffold_dom"/>
</dbReference>
<dbReference type="EMBL" id="QPJM01000002">
    <property type="protein sequence ID" value="RCW86294.1"/>
    <property type="molecule type" value="Genomic_DNA"/>
</dbReference>
<evidence type="ECO:0000256" key="3">
    <source>
        <dbReference type="ARBA" id="ARBA00022679"/>
    </source>
</evidence>
<accession>A0A368Z760</accession>
<dbReference type="Pfam" id="PF01471">
    <property type="entry name" value="PG_binding_1"/>
    <property type="match status" value="1"/>
</dbReference>
<comment type="pathway">
    <text evidence="1 7">Cell wall biogenesis; peptidoglycan biosynthesis.</text>
</comment>
<proteinExistence type="inferred from homology"/>
<dbReference type="SUPFAM" id="SSF141523">
    <property type="entry name" value="L,D-transpeptidase catalytic domain-like"/>
    <property type="match status" value="1"/>
</dbReference>
<dbReference type="GO" id="GO:0008360">
    <property type="term" value="P:regulation of cell shape"/>
    <property type="evidence" value="ECO:0007669"/>
    <property type="project" value="UniProtKB-UniRule"/>
</dbReference>
<evidence type="ECO:0000256" key="8">
    <source>
        <dbReference type="SAM" id="SignalP"/>
    </source>
</evidence>
<evidence type="ECO:0000256" key="2">
    <source>
        <dbReference type="ARBA" id="ARBA00005992"/>
    </source>
</evidence>
<comment type="similarity">
    <text evidence="2">Belongs to the YkuD family.</text>
</comment>
<evidence type="ECO:0000259" key="9">
    <source>
        <dbReference type="PROSITE" id="PS52029"/>
    </source>
</evidence>
<evidence type="ECO:0000313" key="11">
    <source>
        <dbReference type="Proteomes" id="UP000253324"/>
    </source>
</evidence>
<dbReference type="InterPro" id="IPR052905">
    <property type="entry name" value="LD-transpeptidase_YkuD-like"/>
</dbReference>
<feature type="chain" id="PRO_5016686153" evidence="8">
    <location>
        <begin position="43"/>
        <end position="654"/>
    </location>
</feature>
<dbReference type="GO" id="GO:0004180">
    <property type="term" value="F:carboxypeptidase activity"/>
    <property type="evidence" value="ECO:0007669"/>
    <property type="project" value="UniProtKB-ARBA"/>
</dbReference>
<dbReference type="Gene3D" id="2.40.440.10">
    <property type="entry name" value="L,D-transpeptidase catalytic domain-like"/>
    <property type="match status" value="1"/>
</dbReference>
<keyword evidence="8" id="KW-0732">Signal</keyword>
<dbReference type="GO" id="GO:0071555">
    <property type="term" value="P:cell wall organization"/>
    <property type="evidence" value="ECO:0007669"/>
    <property type="project" value="UniProtKB-UniRule"/>
</dbReference>
<dbReference type="Pfam" id="PF03734">
    <property type="entry name" value="YkuD"/>
    <property type="match status" value="1"/>
</dbReference>
<keyword evidence="6 7" id="KW-0961">Cell wall biogenesis/degradation</keyword>
<feature type="active site" description="Proton donor/acceptor" evidence="7">
    <location>
        <position position="545"/>
    </location>
</feature>
<evidence type="ECO:0000256" key="7">
    <source>
        <dbReference type="PROSITE-ProRule" id="PRU01373"/>
    </source>
</evidence>
<keyword evidence="3" id="KW-0808">Transferase</keyword>
<protein>
    <submittedName>
        <fullName evidence="10">Murein L,D-transpeptidase YcbB/YkuD</fullName>
    </submittedName>
</protein>
<name>A0A368Z760_9HYPH</name>
<dbReference type="InterPro" id="IPR005490">
    <property type="entry name" value="LD_TPept_cat_dom"/>
</dbReference>
<dbReference type="Pfam" id="PF20142">
    <property type="entry name" value="Scaffold"/>
    <property type="match status" value="1"/>
</dbReference>